<feature type="region of interest" description="Disordered" evidence="1">
    <location>
        <begin position="129"/>
        <end position="173"/>
    </location>
</feature>
<sequence>MIAKALDGIDAPRCRYTKRNGEQCKNAPIKGGTVCKKHGGAAAHIQRKAQERLQAMVMPALVELNKILEAPSTSDGDKLRAVSMVLDRTGFGKGVTIEHKQDKPWEVTMQAIIMPMAEEYTTGTEDVEDAEVVEESLPPVRDMSKLERFDGPRIVPDSATGRGRVRGSANPLR</sequence>
<protein>
    <submittedName>
        <fullName evidence="2">Uncharacterized protein</fullName>
    </submittedName>
</protein>
<comment type="caution">
    <text evidence="2">The sequence shown here is derived from an EMBL/GenBank/DDBJ whole genome shotgun (WGS) entry which is preliminary data.</text>
</comment>
<reference evidence="3" key="1">
    <citation type="submission" date="2019-09" db="EMBL/GenBank/DDBJ databases">
        <title>Whole genome sequencing of Microbacterium maritypicum.</title>
        <authorList>
            <person name="Lenchi N."/>
        </authorList>
    </citation>
    <scope>NUCLEOTIDE SEQUENCE [LARGE SCALE GENOMIC DNA]</scope>
    <source>
        <strain evidence="3">G1</strain>
    </source>
</reference>
<name>A0ABQ6V5B4_9MICO</name>
<dbReference type="EMBL" id="WAAO01000002">
    <property type="protein sequence ID" value="KAB1864568.1"/>
    <property type="molecule type" value="Genomic_DNA"/>
</dbReference>
<evidence type="ECO:0000313" key="2">
    <source>
        <dbReference type="EMBL" id="KAB1864568.1"/>
    </source>
</evidence>
<dbReference type="Proteomes" id="UP000478836">
    <property type="component" value="Unassembled WGS sequence"/>
</dbReference>
<proteinExistence type="predicted"/>
<gene>
    <name evidence="2" type="ORF">F6A08_10745</name>
</gene>
<dbReference type="RefSeq" id="WP_151459429.1">
    <property type="nucleotide sequence ID" value="NZ_WAAO01000002.1"/>
</dbReference>
<evidence type="ECO:0000313" key="3">
    <source>
        <dbReference type="Proteomes" id="UP000478836"/>
    </source>
</evidence>
<evidence type="ECO:0000256" key="1">
    <source>
        <dbReference type="SAM" id="MobiDB-lite"/>
    </source>
</evidence>
<accession>A0ABQ6V5B4</accession>
<organism evidence="2 3">
    <name type="scientific">Microbacterium algeriense</name>
    <dbReference type="NCBI Taxonomy" id="2615184"/>
    <lineage>
        <taxon>Bacteria</taxon>
        <taxon>Bacillati</taxon>
        <taxon>Actinomycetota</taxon>
        <taxon>Actinomycetes</taxon>
        <taxon>Micrococcales</taxon>
        <taxon>Microbacteriaceae</taxon>
        <taxon>Microbacterium</taxon>
    </lineage>
</organism>
<dbReference type="GeneID" id="77476933"/>
<feature type="compositionally biased region" description="Basic and acidic residues" evidence="1">
    <location>
        <begin position="142"/>
        <end position="151"/>
    </location>
</feature>
<keyword evidence="3" id="KW-1185">Reference proteome</keyword>